<organism evidence="8 9">
    <name type="scientific">Niallia oryzisoli</name>
    <dbReference type="NCBI Taxonomy" id="1737571"/>
    <lineage>
        <taxon>Bacteria</taxon>
        <taxon>Bacillati</taxon>
        <taxon>Bacillota</taxon>
        <taxon>Bacilli</taxon>
        <taxon>Bacillales</taxon>
        <taxon>Bacillaceae</taxon>
        <taxon>Niallia</taxon>
    </lineage>
</organism>
<dbReference type="InterPro" id="IPR051401">
    <property type="entry name" value="GtrA_CellWall_Glycosyl"/>
</dbReference>
<comment type="subcellular location">
    <subcellularLocation>
        <location evidence="1">Membrane</location>
        <topology evidence="1">Multi-pass membrane protein</topology>
    </subcellularLocation>
</comment>
<evidence type="ECO:0000256" key="5">
    <source>
        <dbReference type="ARBA" id="ARBA00023136"/>
    </source>
</evidence>
<evidence type="ECO:0000256" key="6">
    <source>
        <dbReference type="SAM" id="Phobius"/>
    </source>
</evidence>
<keyword evidence="9" id="KW-1185">Reference proteome</keyword>
<dbReference type="RefSeq" id="WP_338449488.1">
    <property type="nucleotide sequence ID" value="NZ_CP137640.1"/>
</dbReference>
<evidence type="ECO:0000313" key="8">
    <source>
        <dbReference type="EMBL" id="WVX80557.1"/>
    </source>
</evidence>
<protein>
    <submittedName>
        <fullName evidence="8">GtrA family protein</fullName>
    </submittedName>
</protein>
<comment type="similarity">
    <text evidence="2">Belongs to the GtrA family.</text>
</comment>
<evidence type="ECO:0000313" key="9">
    <source>
        <dbReference type="Proteomes" id="UP001357223"/>
    </source>
</evidence>
<dbReference type="Pfam" id="PF04138">
    <property type="entry name" value="GtrA_DPMS_TM"/>
    <property type="match status" value="1"/>
</dbReference>
<evidence type="ECO:0000256" key="4">
    <source>
        <dbReference type="ARBA" id="ARBA00022989"/>
    </source>
</evidence>
<name>A0ABZ2CEY7_9BACI</name>
<sequence length="148" mass="17047">MVINKELSFKFMKYSFVGCISTLIYFISVFVLVEWFIYDPLYASALSFIFMTLISYLLNRKFTFGSTLSTKTLLRFLVVSLIGFIINFIIMYLIVKVFDLHYYLGELVTTLIIPVINFILNNYWTFRIKNEGGSITSVDTGASTQNGT</sequence>
<gene>
    <name evidence="8" type="ORF">R4Z09_25485</name>
</gene>
<proteinExistence type="inferred from homology"/>
<accession>A0ABZ2CEY7</accession>
<feature type="transmembrane region" description="Helical" evidence="6">
    <location>
        <begin position="72"/>
        <end position="94"/>
    </location>
</feature>
<evidence type="ECO:0000256" key="1">
    <source>
        <dbReference type="ARBA" id="ARBA00004141"/>
    </source>
</evidence>
<keyword evidence="5 6" id="KW-0472">Membrane</keyword>
<feature type="transmembrane region" description="Helical" evidence="6">
    <location>
        <begin position="12"/>
        <end position="35"/>
    </location>
</feature>
<feature type="transmembrane region" description="Helical" evidence="6">
    <location>
        <begin position="100"/>
        <end position="120"/>
    </location>
</feature>
<dbReference type="PANTHER" id="PTHR38459:SF1">
    <property type="entry name" value="PROPHAGE BACTOPRENOL-LINKED GLUCOSE TRANSLOCASE HOMOLOG"/>
    <property type="match status" value="1"/>
</dbReference>
<feature type="domain" description="GtrA/DPMS transmembrane" evidence="7">
    <location>
        <begin position="13"/>
        <end position="126"/>
    </location>
</feature>
<keyword evidence="3 6" id="KW-0812">Transmembrane</keyword>
<feature type="transmembrane region" description="Helical" evidence="6">
    <location>
        <begin position="41"/>
        <end position="60"/>
    </location>
</feature>
<reference evidence="8 9" key="1">
    <citation type="submission" date="2023-10" db="EMBL/GenBank/DDBJ databases">
        <title>Niallia locisalis sp.nov. isolated from a salt pond sample.</title>
        <authorList>
            <person name="Li X.-J."/>
            <person name="Dong L."/>
        </authorList>
    </citation>
    <scope>NUCLEOTIDE SEQUENCE [LARGE SCALE GENOMIC DNA]</scope>
    <source>
        <strain evidence="8 9">DSM 29761</strain>
    </source>
</reference>
<evidence type="ECO:0000259" key="7">
    <source>
        <dbReference type="Pfam" id="PF04138"/>
    </source>
</evidence>
<evidence type="ECO:0000256" key="3">
    <source>
        <dbReference type="ARBA" id="ARBA00022692"/>
    </source>
</evidence>
<evidence type="ECO:0000256" key="2">
    <source>
        <dbReference type="ARBA" id="ARBA00009399"/>
    </source>
</evidence>
<dbReference type="PANTHER" id="PTHR38459">
    <property type="entry name" value="PROPHAGE BACTOPRENOL-LINKED GLUCOSE TRANSLOCASE HOMOLOG"/>
    <property type="match status" value="1"/>
</dbReference>
<dbReference type="Proteomes" id="UP001357223">
    <property type="component" value="Chromosome"/>
</dbReference>
<dbReference type="EMBL" id="CP137640">
    <property type="protein sequence ID" value="WVX80557.1"/>
    <property type="molecule type" value="Genomic_DNA"/>
</dbReference>
<dbReference type="InterPro" id="IPR007267">
    <property type="entry name" value="GtrA_DPMS_TM"/>
</dbReference>
<keyword evidence="4 6" id="KW-1133">Transmembrane helix</keyword>